<name>A0A0G1RHZ8_9BACT</name>
<protein>
    <submittedName>
        <fullName evidence="2">Helix-turn-helix domain-containing protein</fullName>
    </submittedName>
</protein>
<organism evidence="2 3">
    <name type="scientific">Candidatus Amesbacteria bacterium GW2011_GWA2_47_11</name>
    <dbReference type="NCBI Taxonomy" id="1618357"/>
    <lineage>
        <taxon>Bacteria</taxon>
        <taxon>Candidatus Amesiibacteriota</taxon>
    </lineage>
</organism>
<dbReference type="AlphaFoldDB" id="A0A0G1RHZ8"/>
<keyword evidence="1" id="KW-0472">Membrane</keyword>
<dbReference type="PANTHER" id="PTHR34475:SF1">
    <property type="entry name" value="CYTOSKELETON PROTEIN RODZ"/>
    <property type="match status" value="1"/>
</dbReference>
<dbReference type="InterPro" id="IPR013783">
    <property type="entry name" value="Ig-like_fold"/>
</dbReference>
<reference evidence="2 3" key="1">
    <citation type="journal article" date="2015" name="Nature">
        <title>rRNA introns, odd ribosomes, and small enigmatic genomes across a large radiation of phyla.</title>
        <authorList>
            <person name="Brown C.T."/>
            <person name="Hug L.A."/>
            <person name="Thomas B.C."/>
            <person name="Sharon I."/>
            <person name="Castelle C.J."/>
            <person name="Singh A."/>
            <person name="Wilkins M.J."/>
            <person name="Williams K.H."/>
            <person name="Banfield J.F."/>
        </authorList>
    </citation>
    <scope>NUCLEOTIDE SEQUENCE [LARGE SCALE GENOMIC DNA]</scope>
</reference>
<evidence type="ECO:0000313" key="3">
    <source>
        <dbReference type="Proteomes" id="UP000034607"/>
    </source>
</evidence>
<comment type="caution">
    <text evidence="2">The sequence shown here is derived from an EMBL/GenBank/DDBJ whole genome shotgun (WGS) entry which is preliminary data.</text>
</comment>
<dbReference type="Pfam" id="PF09136">
    <property type="entry name" value="Glucodextran_B"/>
    <property type="match status" value="1"/>
</dbReference>
<gene>
    <name evidence="2" type="ORF">UX78_C0004G0008</name>
</gene>
<dbReference type="Gene3D" id="2.60.40.10">
    <property type="entry name" value="Immunoglobulins"/>
    <property type="match status" value="1"/>
</dbReference>
<dbReference type="InterPro" id="IPR050400">
    <property type="entry name" value="Bact_Cytoskel_RodZ"/>
</dbReference>
<evidence type="ECO:0000256" key="1">
    <source>
        <dbReference type="SAM" id="Phobius"/>
    </source>
</evidence>
<keyword evidence="1" id="KW-0812">Transmembrane</keyword>
<sequence length="217" mass="23882">MKTAGQILQASRTAKKLEVEDVARITKIRPQFLKFLEVDDYTRLPNATVARGFIRNYCEFLGLNPEHLLAVFRRDFDENQQGQIVPRVGTQPVKPASLWTPRTTVIATMTLIFALFGAYLFYQYRLLTGPPSLEISSPTGTLSVNQSTLEVIGKTDPEATISVNGQLVALDKGGSFSLRIPLELGSNEIVVTAIAKSGRKSTISKTVNRVDNSAPSR</sequence>
<dbReference type="PANTHER" id="PTHR34475">
    <property type="match status" value="1"/>
</dbReference>
<dbReference type="GO" id="GO:0003677">
    <property type="term" value="F:DNA binding"/>
    <property type="evidence" value="ECO:0007669"/>
    <property type="project" value="InterPro"/>
</dbReference>
<accession>A0A0G1RHZ8</accession>
<keyword evidence="1" id="KW-1133">Transmembrane helix</keyword>
<dbReference type="Pfam" id="PF13413">
    <property type="entry name" value="HTH_25"/>
    <property type="match status" value="1"/>
</dbReference>
<dbReference type="Proteomes" id="UP000034607">
    <property type="component" value="Unassembled WGS sequence"/>
</dbReference>
<dbReference type="Gene3D" id="1.10.260.40">
    <property type="entry name" value="lambda repressor-like DNA-binding domains"/>
    <property type="match status" value="1"/>
</dbReference>
<evidence type="ECO:0000313" key="2">
    <source>
        <dbReference type="EMBL" id="KKU56682.1"/>
    </source>
</evidence>
<dbReference type="EMBL" id="LCNM01000004">
    <property type="protein sequence ID" value="KKU56682.1"/>
    <property type="molecule type" value="Genomic_DNA"/>
</dbReference>
<proteinExistence type="predicted"/>
<feature type="transmembrane region" description="Helical" evidence="1">
    <location>
        <begin position="104"/>
        <end position="122"/>
    </location>
</feature>
<dbReference type="InterPro" id="IPR010982">
    <property type="entry name" value="Lambda_DNA-bd_dom_sf"/>
</dbReference>